<comment type="function">
    <text evidence="1">Tropomyosin, in association with the troponin complex, plays a central role in the calcium dependent regulation of muscle contraction.</text>
</comment>
<evidence type="ECO:0000256" key="3">
    <source>
        <dbReference type="ARBA" id="ARBA00011738"/>
    </source>
</evidence>
<evidence type="ECO:0008006" key="9">
    <source>
        <dbReference type="Google" id="ProtNLM"/>
    </source>
</evidence>
<keyword evidence="5 6" id="KW-0175">Coiled coil</keyword>
<evidence type="ECO:0000256" key="1">
    <source>
        <dbReference type="ARBA" id="ARBA00002987"/>
    </source>
</evidence>
<gene>
    <name evidence="7" type="ORF">RRG08_054684</name>
</gene>
<keyword evidence="4" id="KW-0677">Repeat</keyword>
<dbReference type="Pfam" id="PF00261">
    <property type="entry name" value="Tropomyosin"/>
    <property type="match status" value="1"/>
</dbReference>
<evidence type="ECO:0000256" key="2">
    <source>
        <dbReference type="ARBA" id="ARBA00009036"/>
    </source>
</evidence>
<organism evidence="7 8">
    <name type="scientific">Elysia crispata</name>
    <name type="common">lettuce slug</name>
    <dbReference type="NCBI Taxonomy" id="231223"/>
    <lineage>
        <taxon>Eukaryota</taxon>
        <taxon>Metazoa</taxon>
        <taxon>Spiralia</taxon>
        <taxon>Lophotrochozoa</taxon>
        <taxon>Mollusca</taxon>
        <taxon>Gastropoda</taxon>
        <taxon>Heterobranchia</taxon>
        <taxon>Euthyneura</taxon>
        <taxon>Panpulmonata</taxon>
        <taxon>Sacoglossa</taxon>
        <taxon>Placobranchoidea</taxon>
        <taxon>Plakobranchidae</taxon>
        <taxon>Elysia</taxon>
    </lineage>
</organism>
<dbReference type="Proteomes" id="UP001283361">
    <property type="component" value="Unassembled WGS sequence"/>
</dbReference>
<evidence type="ECO:0000256" key="4">
    <source>
        <dbReference type="ARBA" id="ARBA00022737"/>
    </source>
</evidence>
<dbReference type="EMBL" id="JAWDGP010000750">
    <property type="protein sequence ID" value="KAK3797663.1"/>
    <property type="molecule type" value="Genomic_DNA"/>
</dbReference>
<comment type="caution">
    <text evidence="7">The sequence shown here is derived from an EMBL/GenBank/DDBJ whole genome shotgun (WGS) entry which is preliminary data.</text>
</comment>
<evidence type="ECO:0000256" key="5">
    <source>
        <dbReference type="ARBA" id="ARBA00023054"/>
    </source>
</evidence>
<evidence type="ECO:0000313" key="8">
    <source>
        <dbReference type="Proteomes" id="UP001283361"/>
    </source>
</evidence>
<evidence type="ECO:0000256" key="6">
    <source>
        <dbReference type="SAM" id="Coils"/>
    </source>
</evidence>
<name>A0AAE1B0X0_9GAST</name>
<protein>
    <recommendedName>
        <fullName evidence="9">Tropomyosin</fullName>
    </recommendedName>
</protein>
<proteinExistence type="inferred from homology"/>
<sequence length="67" mass="7686">MYTRGRKVLESRSVVDDERLDGLEAQLKEAKYIAEDAERKYDEAARKLAITEVDLERAETRLEAAEA</sequence>
<keyword evidence="8" id="KW-1185">Reference proteome</keyword>
<feature type="coiled-coil region" evidence="6">
    <location>
        <begin position="20"/>
        <end position="61"/>
    </location>
</feature>
<evidence type="ECO:0000313" key="7">
    <source>
        <dbReference type="EMBL" id="KAK3797663.1"/>
    </source>
</evidence>
<accession>A0AAE1B0X0</accession>
<comment type="subunit">
    <text evidence="3">Homodimer.</text>
</comment>
<comment type="similarity">
    <text evidence="2">Belongs to the tropomyosin family.</text>
</comment>
<dbReference type="PRINTS" id="PR00194">
    <property type="entry name" value="TROPOMYOSIN"/>
</dbReference>
<dbReference type="PANTHER" id="PTHR19269">
    <property type="entry name" value="TROPOMYOSIN"/>
    <property type="match status" value="1"/>
</dbReference>
<dbReference type="Gene3D" id="1.20.5.170">
    <property type="match status" value="1"/>
</dbReference>
<dbReference type="InterPro" id="IPR000533">
    <property type="entry name" value="Tropomyosin"/>
</dbReference>
<dbReference type="AlphaFoldDB" id="A0AAE1B0X0"/>
<reference evidence="7" key="1">
    <citation type="journal article" date="2023" name="G3 (Bethesda)">
        <title>A reference genome for the long-term kleptoplast-retaining sea slug Elysia crispata morphotype clarki.</title>
        <authorList>
            <person name="Eastman K.E."/>
            <person name="Pendleton A.L."/>
            <person name="Shaikh M.A."/>
            <person name="Suttiyut T."/>
            <person name="Ogas R."/>
            <person name="Tomko P."/>
            <person name="Gavelis G."/>
            <person name="Widhalm J.R."/>
            <person name="Wisecaver J.H."/>
        </authorList>
    </citation>
    <scope>NUCLEOTIDE SEQUENCE</scope>
    <source>
        <strain evidence="7">ECLA1</strain>
    </source>
</reference>
<dbReference type="SUPFAM" id="SSF57997">
    <property type="entry name" value="Tropomyosin"/>
    <property type="match status" value="1"/>
</dbReference>